<evidence type="ECO:0000313" key="4">
    <source>
        <dbReference type="Proteomes" id="UP000231693"/>
    </source>
</evidence>
<organism evidence="3 4">
    <name type="scientific">Sediminihabitans luteus</name>
    <dbReference type="NCBI Taxonomy" id="1138585"/>
    <lineage>
        <taxon>Bacteria</taxon>
        <taxon>Bacillati</taxon>
        <taxon>Actinomycetota</taxon>
        <taxon>Actinomycetes</taxon>
        <taxon>Micrococcales</taxon>
        <taxon>Cellulomonadaceae</taxon>
        <taxon>Sediminihabitans</taxon>
    </lineage>
</organism>
<protein>
    <submittedName>
        <fullName evidence="3">Ser/Thr protein kinase RdoA (MazF antagonist)</fullName>
    </submittedName>
</protein>
<keyword evidence="4" id="KW-1185">Reference proteome</keyword>
<proteinExistence type="predicted"/>
<dbReference type="AlphaFoldDB" id="A0A2M9CQP9"/>
<gene>
    <name evidence="3" type="ORF">CLV28_1747</name>
</gene>
<evidence type="ECO:0000256" key="1">
    <source>
        <dbReference type="SAM" id="MobiDB-lite"/>
    </source>
</evidence>
<feature type="region of interest" description="Disordered" evidence="1">
    <location>
        <begin position="18"/>
        <end position="67"/>
    </location>
</feature>
<reference evidence="3 4" key="1">
    <citation type="submission" date="2017-11" db="EMBL/GenBank/DDBJ databases">
        <title>Genomic Encyclopedia of Archaeal and Bacterial Type Strains, Phase II (KMG-II): From Individual Species to Whole Genera.</title>
        <authorList>
            <person name="Goeker M."/>
        </authorList>
    </citation>
    <scope>NUCLEOTIDE SEQUENCE [LARGE SCALE GENOMIC DNA]</scope>
    <source>
        <strain evidence="3 4">DSM 25478</strain>
    </source>
</reference>
<accession>A0A2M9CQP9</accession>
<keyword evidence="3" id="KW-0808">Transferase</keyword>
<name>A0A2M9CQP9_9CELL</name>
<dbReference type="GO" id="GO:0016301">
    <property type="term" value="F:kinase activity"/>
    <property type="evidence" value="ECO:0007669"/>
    <property type="project" value="UniProtKB-KW"/>
</dbReference>
<dbReference type="Gene3D" id="3.90.1200.10">
    <property type="match status" value="1"/>
</dbReference>
<dbReference type="Pfam" id="PF01636">
    <property type="entry name" value="APH"/>
    <property type="match status" value="1"/>
</dbReference>
<sequence>MRPAGGLAARPPVRYIFEMQAESDDAPAGGVSPPTPRPELTTLGSRTRESLRGDAPGDETLSTGPLSPLSLYPLTPAQRQLVARWAPGADVVADHSWGLMGTTVLELVRPDGEHLVVKAGDAADTHIAREIRAHESWLGPWASLGRAPALVAADRDAKLLLTRYLPGTLVLGHPCEHDPDTYRQAGELLASLHAQLTVSDDGQFARREQADALAWLARPHRIDADDARVLEDAIRRWPTPAQSVVPTHGDWHPRNWLVHAGQIRAIDLGRADLRPAATDLIRLAFLRFGDAPELERAFLDGYGRDPREPGAWQRTRVREAVSAAAWGYAHATPELEDAGLRQVATLVRELGG</sequence>
<feature type="domain" description="Aminoglycoside phosphotransferase" evidence="2">
    <location>
        <begin position="131"/>
        <end position="309"/>
    </location>
</feature>
<dbReference type="Proteomes" id="UP000231693">
    <property type="component" value="Unassembled WGS sequence"/>
</dbReference>
<evidence type="ECO:0000259" key="2">
    <source>
        <dbReference type="Pfam" id="PF01636"/>
    </source>
</evidence>
<dbReference type="SUPFAM" id="SSF56112">
    <property type="entry name" value="Protein kinase-like (PK-like)"/>
    <property type="match status" value="1"/>
</dbReference>
<evidence type="ECO:0000313" key="3">
    <source>
        <dbReference type="EMBL" id="PJJ74253.1"/>
    </source>
</evidence>
<dbReference type="InterPro" id="IPR002575">
    <property type="entry name" value="Aminoglycoside_PTrfase"/>
</dbReference>
<keyword evidence="3" id="KW-0418">Kinase</keyword>
<dbReference type="EMBL" id="PGFE01000002">
    <property type="protein sequence ID" value="PJJ74253.1"/>
    <property type="molecule type" value="Genomic_DNA"/>
</dbReference>
<comment type="caution">
    <text evidence="3">The sequence shown here is derived from an EMBL/GenBank/DDBJ whole genome shotgun (WGS) entry which is preliminary data.</text>
</comment>
<dbReference type="InterPro" id="IPR011009">
    <property type="entry name" value="Kinase-like_dom_sf"/>
</dbReference>